<accession>A0A4Z2ICD4</accession>
<keyword evidence="3" id="KW-1185">Reference proteome</keyword>
<evidence type="ECO:0000313" key="3">
    <source>
        <dbReference type="Proteomes" id="UP000314294"/>
    </source>
</evidence>
<gene>
    <name evidence="2" type="ORF">EYF80_014428</name>
</gene>
<evidence type="ECO:0000256" key="1">
    <source>
        <dbReference type="SAM" id="MobiDB-lite"/>
    </source>
</evidence>
<name>A0A4Z2ICD4_9TELE</name>
<organism evidence="2 3">
    <name type="scientific">Liparis tanakae</name>
    <name type="common">Tanaka's snailfish</name>
    <dbReference type="NCBI Taxonomy" id="230148"/>
    <lineage>
        <taxon>Eukaryota</taxon>
        <taxon>Metazoa</taxon>
        <taxon>Chordata</taxon>
        <taxon>Craniata</taxon>
        <taxon>Vertebrata</taxon>
        <taxon>Euteleostomi</taxon>
        <taxon>Actinopterygii</taxon>
        <taxon>Neopterygii</taxon>
        <taxon>Teleostei</taxon>
        <taxon>Neoteleostei</taxon>
        <taxon>Acanthomorphata</taxon>
        <taxon>Eupercaria</taxon>
        <taxon>Perciformes</taxon>
        <taxon>Cottioidei</taxon>
        <taxon>Cottales</taxon>
        <taxon>Liparidae</taxon>
        <taxon>Liparis</taxon>
    </lineage>
</organism>
<proteinExistence type="predicted"/>
<feature type="region of interest" description="Disordered" evidence="1">
    <location>
        <begin position="38"/>
        <end position="92"/>
    </location>
</feature>
<comment type="caution">
    <text evidence="2">The sequence shown here is derived from an EMBL/GenBank/DDBJ whole genome shotgun (WGS) entry which is preliminary data.</text>
</comment>
<dbReference type="AlphaFoldDB" id="A0A4Z2ICD4"/>
<protein>
    <submittedName>
        <fullName evidence="2">Uncharacterized protein</fullName>
    </submittedName>
</protein>
<dbReference type="Proteomes" id="UP000314294">
    <property type="component" value="Unassembled WGS sequence"/>
</dbReference>
<evidence type="ECO:0000313" key="2">
    <source>
        <dbReference type="EMBL" id="TNN75381.1"/>
    </source>
</evidence>
<dbReference type="EMBL" id="SRLO01000104">
    <property type="protein sequence ID" value="TNN75381.1"/>
    <property type="molecule type" value="Genomic_DNA"/>
</dbReference>
<reference evidence="2 3" key="1">
    <citation type="submission" date="2019-03" db="EMBL/GenBank/DDBJ databases">
        <title>First draft genome of Liparis tanakae, snailfish: a comprehensive survey of snailfish specific genes.</title>
        <authorList>
            <person name="Kim W."/>
            <person name="Song I."/>
            <person name="Jeong J.-H."/>
            <person name="Kim D."/>
            <person name="Kim S."/>
            <person name="Ryu S."/>
            <person name="Song J.Y."/>
            <person name="Lee S.K."/>
        </authorList>
    </citation>
    <scope>NUCLEOTIDE SEQUENCE [LARGE SCALE GENOMIC DNA]</scope>
    <source>
        <tissue evidence="2">Muscle</tissue>
    </source>
</reference>
<sequence>MKRSARECWPPPPLSPALCLVELQSLQHTVLIRLFTARSHRVNRSRTTGTKASSGHRHESPSPGSRRAAGAGECCSSPSPLPPPEHSSPARCQNTVRKRVFEWVKEI</sequence>